<evidence type="ECO:0000313" key="7">
    <source>
        <dbReference type="Proteomes" id="UP001231189"/>
    </source>
</evidence>
<reference evidence="6" key="1">
    <citation type="submission" date="2023-07" db="EMBL/GenBank/DDBJ databases">
        <title>A chromosome-level genome assembly of Lolium multiflorum.</title>
        <authorList>
            <person name="Chen Y."/>
            <person name="Copetti D."/>
            <person name="Kolliker R."/>
            <person name="Studer B."/>
        </authorList>
    </citation>
    <scope>NUCLEOTIDE SEQUENCE</scope>
    <source>
        <strain evidence="6">02402/16</strain>
        <tissue evidence="6">Leaf</tissue>
    </source>
</reference>
<protein>
    <recommendedName>
        <fullName evidence="8">4-hydroxy-7-methoxy-3-oxo-3,4-dihydro-2H-1,4-benzoxazin-2-yl glucosidebeta-D-glucosidase</fullName>
    </recommendedName>
</protein>
<organism evidence="6 7">
    <name type="scientific">Lolium multiflorum</name>
    <name type="common">Italian ryegrass</name>
    <name type="synonym">Lolium perenne subsp. multiflorum</name>
    <dbReference type="NCBI Taxonomy" id="4521"/>
    <lineage>
        <taxon>Eukaryota</taxon>
        <taxon>Viridiplantae</taxon>
        <taxon>Streptophyta</taxon>
        <taxon>Embryophyta</taxon>
        <taxon>Tracheophyta</taxon>
        <taxon>Spermatophyta</taxon>
        <taxon>Magnoliopsida</taxon>
        <taxon>Liliopsida</taxon>
        <taxon>Poales</taxon>
        <taxon>Poaceae</taxon>
        <taxon>BOP clade</taxon>
        <taxon>Pooideae</taxon>
        <taxon>Poodae</taxon>
        <taxon>Poeae</taxon>
        <taxon>Poeae Chloroplast Group 2 (Poeae type)</taxon>
        <taxon>Loliodinae</taxon>
        <taxon>Loliinae</taxon>
        <taxon>Lolium</taxon>
    </lineage>
</organism>
<dbReference type="Gene3D" id="3.20.20.80">
    <property type="entry name" value="Glycosidases"/>
    <property type="match status" value="2"/>
</dbReference>
<dbReference type="PANTHER" id="PTHR10353">
    <property type="entry name" value="GLYCOSYL HYDROLASE"/>
    <property type="match status" value="1"/>
</dbReference>
<comment type="similarity">
    <text evidence="1 3">Belongs to the glycosyl hydrolase 1 family.</text>
</comment>
<dbReference type="AlphaFoldDB" id="A0AAD8WMN4"/>
<dbReference type="GO" id="GO:0005975">
    <property type="term" value="P:carbohydrate metabolic process"/>
    <property type="evidence" value="ECO:0007669"/>
    <property type="project" value="InterPro"/>
</dbReference>
<dbReference type="PANTHER" id="PTHR10353:SF306">
    <property type="entry name" value="4-HYDROXY-7-METHOXY-3-OXO-3,4-DIHYDRO-2H-1,4-BENZOXAZIN-2-YL GLUCOSIDEBETA-D-GLUCOSIDASE"/>
    <property type="match status" value="1"/>
</dbReference>
<evidence type="ECO:0000313" key="6">
    <source>
        <dbReference type="EMBL" id="KAK1667676.1"/>
    </source>
</evidence>
<dbReference type="InterPro" id="IPR017853">
    <property type="entry name" value="GH"/>
</dbReference>
<dbReference type="EMBL" id="JAUUTY010000003">
    <property type="protein sequence ID" value="KAK1667676.1"/>
    <property type="molecule type" value="Genomic_DNA"/>
</dbReference>
<dbReference type="PROSITE" id="PS00653">
    <property type="entry name" value="GLYCOSYL_HYDROL_F1_2"/>
    <property type="match status" value="1"/>
</dbReference>
<gene>
    <name evidence="6" type="ORF">QYE76_055835</name>
</gene>
<name>A0AAD8WMN4_LOLMU</name>
<dbReference type="SUPFAM" id="SSF51445">
    <property type="entry name" value="(Trans)glycosidases"/>
    <property type="match status" value="2"/>
</dbReference>
<dbReference type="Proteomes" id="UP001231189">
    <property type="component" value="Unassembled WGS sequence"/>
</dbReference>
<comment type="caution">
    <text evidence="6">The sequence shown here is derived from an EMBL/GenBank/DDBJ whole genome shotgun (WGS) entry which is preliminary data.</text>
</comment>
<evidence type="ECO:0000256" key="3">
    <source>
        <dbReference type="RuleBase" id="RU003690"/>
    </source>
</evidence>
<keyword evidence="5" id="KW-0732">Signal</keyword>
<evidence type="ECO:0000256" key="1">
    <source>
        <dbReference type="ARBA" id="ARBA00010838"/>
    </source>
</evidence>
<keyword evidence="2" id="KW-0378">Hydrolase</keyword>
<dbReference type="InterPro" id="IPR033132">
    <property type="entry name" value="GH_1_N_CS"/>
</dbReference>
<feature type="signal peptide" evidence="5">
    <location>
        <begin position="1"/>
        <end position="22"/>
    </location>
</feature>
<feature type="region of interest" description="Disordered" evidence="4">
    <location>
        <begin position="153"/>
        <end position="207"/>
    </location>
</feature>
<feature type="compositionally biased region" description="Pro residues" evidence="4">
    <location>
        <begin position="405"/>
        <end position="415"/>
    </location>
</feature>
<evidence type="ECO:0008006" key="8">
    <source>
        <dbReference type="Google" id="ProtNLM"/>
    </source>
</evidence>
<proteinExistence type="inferred from homology"/>
<evidence type="ECO:0000256" key="4">
    <source>
        <dbReference type="SAM" id="MobiDB-lite"/>
    </source>
</evidence>
<feature type="region of interest" description="Disordered" evidence="4">
    <location>
        <begin position="220"/>
        <end position="438"/>
    </location>
</feature>
<feature type="region of interest" description="Disordered" evidence="4">
    <location>
        <begin position="450"/>
        <end position="470"/>
    </location>
</feature>
<evidence type="ECO:0000256" key="5">
    <source>
        <dbReference type="SAM" id="SignalP"/>
    </source>
</evidence>
<sequence length="553" mass="60492">MGGATAFFFFLLLPLWVQDATAADLVLTRIDFPRDFVFGAGTSAYQYEGAVDEDGRSPSIWDTFTHAGKIEDKSTGDVAADGYHKYMEDVKLMYEIGLEAYRFSISWSRLIPNGRGAVNPKGLKFYNKLISELVNHAAAPTYRCSVAPCASTKTTTFRSRRPDVPPLALELQRRTNRPPATQAAQGNDRRPRLPGPPPRLTPPIRGRRLDILQPVRHGNIARQAKPPPPREGQALQDDASKKGSDETVAVARTGRGQSLDFHPESMKPSMQEEGPRASSSPAPTESGKAFTRSTILPKRPSPAVQSKHAGQHAIAEAHHPVVVPQKPKSTSTRPPLQHHVPTMLQPLGTATMPVAPRPPSTASPRKPRGRTRPQPRPPPAAARPRGKPNQARTNPSGPARAALRQPPPAAPPAPWPATTTPARRQASAAPPARAQPPVPVMEASLQILRTGSRESPPPPSPASLGFARRLPRGATRRGRWNGADVRGYFAWSFMDVFEFLSGYQSKYGLYHVDFADERRPRRARLSARWYSAFLKKKKAGTSTVLSNQELDVS</sequence>
<feature type="chain" id="PRO_5042161326" description="4-hydroxy-7-methoxy-3-oxo-3,4-dihydro-2H-1,4-benzoxazin-2-yl glucosidebeta-D-glucosidase" evidence="5">
    <location>
        <begin position="23"/>
        <end position="553"/>
    </location>
</feature>
<dbReference type="GO" id="GO:0008422">
    <property type="term" value="F:beta-glucosidase activity"/>
    <property type="evidence" value="ECO:0007669"/>
    <property type="project" value="TreeGrafter"/>
</dbReference>
<evidence type="ECO:0000256" key="2">
    <source>
        <dbReference type="ARBA" id="ARBA00022801"/>
    </source>
</evidence>
<dbReference type="Pfam" id="PF00232">
    <property type="entry name" value="Glyco_hydro_1"/>
    <property type="match status" value="2"/>
</dbReference>
<accession>A0AAD8WMN4</accession>
<dbReference type="PRINTS" id="PR00131">
    <property type="entry name" value="GLHYDRLASE1"/>
</dbReference>
<keyword evidence="7" id="KW-1185">Reference proteome</keyword>
<feature type="compositionally biased region" description="Low complexity" evidence="4">
    <location>
        <begin position="416"/>
        <end position="432"/>
    </location>
</feature>
<dbReference type="InterPro" id="IPR001360">
    <property type="entry name" value="Glyco_hydro_1"/>
</dbReference>